<reference evidence="11" key="1">
    <citation type="journal article" date="2019" name="Int. J. Syst. Evol. Microbiol.">
        <title>The Global Catalogue of Microorganisms (GCM) 10K type strain sequencing project: providing services to taxonomists for standard genome sequencing and annotation.</title>
        <authorList>
            <consortium name="The Broad Institute Genomics Platform"/>
            <consortium name="The Broad Institute Genome Sequencing Center for Infectious Disease"/>
            <person name="Wu L."/>
            <person name="Ma J."/>
        </authorList>
    </citation>
    <scope>NUCLEOTIDE SEQUENCE [LARGE SCALE GENOMIC DNA]</scope>
    <source>
        <strain evidence="11">JCM 1417</strain>
    </source>
</reference>
<evidence type="ECO:0000313" key="10">
    <source>
        <dbReference type="EMBL" id="GAA0775599.1"/>
    </source>
</evidence>
<dbReference type="PANTHER" id="PTHR12234">
    <property type="entry name" value="FORMIMINOTRANSFERASE-CYCLODEAMINASE"/>
    <property type="match status" value="1"/>
</dbReference>
<dbReference type="Gene3D" id="3.30.990.10">
    <property type="entry name" value="Formiminotransferase, N-terminal subdomain"/>
    <property type="match status" value="1"/>
</dbReference>
<accession>A0ABP3W3U2</accession>
<dbReference type="Pfam" id="PF07837">
    <property type="entry name" value="FTCD_N"/>
    <property type="match status" value="1"/>
</dbReference>
<evidence type="ECO:0000256" key="5">
    <source>
        <dbReference type="ARBA" id="ARBA00022679"/>
    </source>
</evidence>
<dbReference type="SMART" id="SM01222">
    <property type="entry name" value="FTCD_N"/>
    <property type="match status" value="1"/>
</dbReference>
<dbReference type="InterPro" id="IPR013802">
    <property type="entry name" value="Formiminotransferase_C"/>
</dbReference>
<evidence type="ECO:0000256" key="6">
    <source>
        <dbReference type="ARBA" id="ARBA00022808"/>
    </source>
</evidence>
<comment type="pathway">
    <text evidence="2">Amino-acid degradation; L-histidine degradation into L-glutamate; L-glutamate from N-formimidoyl-L-glutamate (transferase route): step 1/1.</text>
</comment>
<dbReference type="PANTHER" id="PTHR12234:SF8">
    <property type="entry name" value="FORMIMINOTRANSFERASE-CYCLODEAMINASE"/>
    <property type="match status" value="1"/>
</dbReference>
<evidence type="ECO:0000256" key="2">
    <source>
        <dbReference type="ARBA" id="ARBA00005082"/>
    </source>
</evidence>
<feature type="domain" description="Formiminotransferase N-terminal subdomain" evidence="9">
    <location>
        <begin position="3"/>
        <end position="180"/>
    </location>
</feature>
<dbReference type="Gene3D" id="3.30.70.670">
    <property type="entry name" value="Formiminotransferase, C-terminal subdomain"/>
    <property type="match status" value="1"/>
</dbReference>
<dbReference type="SMART" id="SM01221">
    <property type="entry name" value="FTCD"/>
    <property type="match status" value="1"/>
</dbReference>
<evidence type="ECO:0000313" key="11">
    <source>
        <dbReference type="Proteomes" id="UP001501047"/>
    </source>
</evidence>
<evidence type="ECO:0000256" key="4">
    <source>
        <dbReference type="ARBA" id="ARBA00022490"/>
    </source>
</evidence>
<keyword evidence="7" id="KW-0290">Folate-binding</keyword>
<keyword evidence="6" id="KW-0369">Histidine metabolism</keyword>
<dbReference type="InterPro" id="IPR004227">
    <property type="entry name" value="Formiminotransferase_cat"/>
</dbReference>
<feature type="domain" description="Formiminotransferase C-terminal subdomain" evidence="8">
    <location>
        <begin position="181"/>
        <end position="295"/>
    </location>
</feature>
<dbReference type="EC" id="2.1.2.5" evidence="3"/>
<keyword evidence="4" id="KW-0963">Cytoplasm</keyword>
<evidence type="ECO:0000256" key="3">
    <source>
        <dbReference type="ARBA" id="ARBA00012252"/>
    </source>
</evidence>
<keyword evidence="11" id="KW-1185">Reference proteome</keyword>
<evidence type="ECO:0000256" key="7">
    <source>
        <dbReference type="ARBA" id="ARBA00022954"/>
    </source>
</evidence>
<dbReference type="InterPro" id="IPR051623">
    <property type="entry name" value="FTCD"/>
</dbReference>
<evidence type="ECO:0000259" key="9">
    <source>
        <dbReference type="SMART" id="SM01222"/>
    </source>
</evidence>
<dbReference type="InterPro" id="IPR037064">
    <property type="entry name" value="Formiminotransferase_N_sf"/>
</dbReference>
<dbReference type="InterPro" id="IPR022384">
    <property type="entry name" value="FormiminoTrfase_cat_dom_sf"/>
</dbReference>
<proteinExistence type="predicted"/>
<evidence type="ECO:0000256" key="1">
    <source>
        <dbReference type="ARBA" id="ARBA00004496"/>
    </source>
</evidence>
<comment type="subcellular location">
    <subcellularLocation>
        <location evidence="1">Cytoplasm</location>
    </subcellularLocation>
</comment>
<dbReference type="Proteomes" id="UP001501047">
    <property type="component" value="Unassembled WGS sequence"/>
</dbReference>
<name>A0ABP3W3U2_CLOSU</name>
<dbReference type="InterPro" id="IPR037070">
    <property type="entry name" value="Formiminotransferase_C_sf"/>
</dbReference>
<gene>
    <name evidence="10" type="primary">ftcD</name>
    <name evidence="10" type="ORF">GCM10008908_27390</name>
</gene>
<dbReference type="NCBIfam" id="TIGR02024">
    <property type="entry name" value="FtcD"/>
    <property type="match status" value="1"/>
</dbReference>
<keyword evidence="5" id="KW-0808">Transferase</keyword>
<dbReference type="EMBL" id="BAAACI010000007">
    <property type="protein sequence ID" value="GAA0775599.1"/>
    <property type="molecule type" value="Genomic_DNA"/>
</dbReference>
<comment type="caution">
    <text evidence="10">The sequence shown here is derived from an EMBL/GenBank/DDBJ whole genome shotgun (WGS) entry which is preliminary data.</text>
</comment>
<dbReference type="Pfam" id="PF02971">
    <property type="entry name" value="FTCD"/>
    <property type="match status" value="1"/>
</dbReference>
<dbReference type="SUPFAM" id="SSF55116">
    <property type="entry name" value="Formiminotransferase domain of formiminotransferase-cyclodeaminase"/>
    <property type="match status" value="2"/>
</dbReference>
<dbReference type="RefSeq" id="WP_343827029.1">
    <property type="nucleotide sequence ID" value="NZ_BAAACI010000007.1"/>
</dbReference>
<sequence>MARIVECIPNFSEGRDKEKIEAIVNVFRGVDGVKLLDYSSDADHNRSVVTVVGEPEALEKAIINMAEKVYENIDMSTHIGAHPRMGALDVVPFVPIDGITMEECVEIANRVGRVIAERFNIPVYLYEKAATASHRENLATVRKGQYEGFFEKIKEDKWAPDYGPKEVNVKGGCVAIAARQPLVAFNVNLGTDNLQIADTIAKTVRHLGGGLRFAKAMGVMLEDRNIAQVSMNLVNYEKTAVYRAFEMVKMEAKRYGVPVVGSEVIGLVPMAALINSAEYYLQIENFSMDQILERRISE</sequence>
<evidence type="ECO:0000259" key="8">
    <source>
        <dbReference type="SMART" id="SM01221"/>
    </source>
</evidence>
<organism evidence="10 11">
    <name type="scientific">Clostridium subterminale</name>
    <dbReference type="NCBI Taxonomy" id="1550"/>
    <lineage>
        <taxon>Bacteria</taxon>
        <taxon>Bacillati</taxon>
        <taxon>Bacillota</taxon>
        <taxon>Clostridia</taxon>
        <taxon>Eubacteriales</taxon>
        <taxon>Clostridiaceae</taxon>
        <taxon>Clostridium</taxon>
    </lineage>
</organism>
<protein>
    <recommendedName>
        <fullName evidence="3">glutamate formimidoyltransferase</fullName>
        <ecNumber evidence="3">2.1.2.5</ecNumber>
    </recommendedName>
</protein>
<dbReference type="InterPro" id="IPR012886">
    <property type="entry name" value="Formiminotransferase_N"/>
</dbReference>